<dbReference type="InterPro" id="IPR036389">
    <property type="entry name" value="RNase_III_sf"/>
</dbReference>
<dbReference type="GO" id="GO:0006396">
    <property type="term" value="P:RNA processing"/>
    <property type="evidence" value="ECO:0007669"/>
    <property type="project" value="InterPro"/>
</dbReference>
<dbReference type="PROSITE" id="PS50142">
    <property type="entry name" value="RNASE_3_2"/>
    <property type="match status" value="1"/>
</dbReference>
<evidence type="ECO:0000313" key="6">
    <source>
        <dbReference type="Proteomes" id="UP000053257"/>
    </source>
</evidence>
<keyword evidence="1 2" id="KW-0694">RNA-binding</keyword>
<dbReference type="InterPro" id="IPR014720">
    <property type="entry name" value="dsRBD_dom"/>
</dbReference>
<dbReference type="AlphaFoldDB" id="A0A0C3PVW0"/>
<dbReference type="STRING" id="745531.A0A0C3PVW0"/>
<dbReference type="GO" id="GO:0004525">
    <property type="term" value="F:ribonuclease III activity"/>
    <property type="evidence" value="ECO:0007669"/>
    <property type="project" value="InterPro"/>
</dbReference>
<dbReference type="SUPFAM" id="SSF69065">
    <property type="entry name" value="RNase III domain-like"/>
    <property type="match status" value="1"/>
</dbReference>
<protein>
    <recommendedName>
        <fullName evidence="7">DRBM domain-containing protein</fullName>
    </recommendedName>
</protein>
<dbReference type="CDD" id="cd00593">
    <property type="entry name" value="RIBOc"/>
    <property type="match status" value="1"/>
</dbReference>
<evidence type="ECO:0000313" key="5">
    <source>
        <dbReference type="EMBL" id="KIP12063.1"/>
    </source>
</evidence>
<dbReference type="Gene3D" id="1.10.1520.10">
    <property type="entry name" value="Ribonuclease III domain"/>
    <property type="match status" value="1"/>
</dbReference>
<dbReference type="PROSITE" id="PS50137">
    <property type="entry name" value="DS_RBD"/>
    <property type="match status" value="1"/>
</dbReference>
<dbReference type="EMBL" id="KN840442">
    <property type="protein sequence ID" value="KIP12063.1"/>
    <property type="molecule type" value="Genomic_DNA"/>
</dbReference>
<dbReference type="SUPFAM" id="SSF54768">
    <property type="entry name" value="dsRNA-binding domain-like"/>
    <property type="match status" value="1"/>
</dbReference>
<dbReference type="Gene3D" id="3.30.160.20">
    <property type="match status" value="1"/>
</dbReference>
<feature type="domain" description="RNase III" evidence="4">
    <location>
        <begin position="18"/>
        <end position="134"/>
    </location>
</feature>
<dbReference type="OrthoDB" id="2392202at2759"/>
<evidence type="ECO:0000256" key="1">
    <source>
        <dbReference type="ARBA" id="ARBA00022884"/>
    </source>
</evidence>
<feature type="domain" description="DRBM" evidence="3">
    <location>
        <begin position="213"/>
        <end position="284"/>
    </location>
</feature>
<dbReference type="SMART" id="SM00358">
    <property type="entry name" value="DSRM"/>
    <property type="match status" value="1"/>
</dbReference>
<reference evidence="5 6" key="1">
    <citation type="journal article" date="2014" name="PLoS Genet.">
        <title>Analysis of the Phlebiopsis gigantea genome, transcriptome and secretome provides insight into its pioneer colonization strategies of wood.</title>
        <authorList>
            <person name="Hori C."/>
            <person name="Ishida T."/>
            <person name="Igarashi K."/>
            <person name="Samejima M."/>
            <person name="Suzuki H."/>
            <person name="Master E."/>
            <person name="Ferreira P."/>
            <person name="Ruiz-Duenas F.J."/>
            <person name="Held B."/>
            <person name="Canessa P."/>
            <person name="Larrondo L.F."/>
            <person name="Schmoll M."/>
            <person name="Druzhinina I.S."/>
            <person name="Kubicek C.P."/>
            <person name="Gaskell J.A."/>
            <person name="Kersten P."/>
            <person name="St John F."/>
            <person name="Glasner J."/>
            <person name="Sabat G."/>
            <person name="Splinter BonDurant S."/>
            <person name="Syed K."/>
            <person name="Yadav J."/>
            <person name="Mgbeahuruike A.C."/>
            <person name="Kovalchuk A."/>
            <person name="Asiegbu F.O."/>
            <person name="Lackner G."/>
            <person name="Hoffmeister D."/>
            <person name="Rencoret J."/>
            <person name="Gutierrez A."/>
            <person name="Sun H."/>
            <person name="Lindquist E."/>
            <person name="Barry K."/>
            <person name="Riley R."/>
            <person name="Grigoriev I.V."/>
            <person name="Henrissat B."/>
            <person name="Kues U."/>
            <person name="Berka R.M."/>
            <person name="Martinez A.T."/>
            <person name="Covert S.F."/>
            <person name="Blanchette R.A."/>
            <person name="Cullen D."/>
        </authorList>
    </citation>
    <scope>NUCLEOTIDE SEQUENCE [LARGE SCALE GENOMIC DNA]</scope>
    <source>
        <strain evidence="5 6">11061_1 CR5-6</strain>
    </source>
</reference>
<gene>
    <name evidence="5" type="ORF">PHLGIDRAFT_114115</name>
</gene>
<organism evidence="5 6">
    <name type="scientific">Phlebiopsis gigantea (strain 11061_1 CR5-6)</name>
    <name type="common">White-rot fungus</name>
    <name type="synonym">Peniophora gigantea</name>
    <dbReference type="NCBI Taxonomy" id="745531"/>
    <lineage>
        <taxon>Eukaryota</taxon>
        <taxon>Fungi</taxon>
        <taxon>Dikarya</taxon>
        <taxon>Basidiomycota</taxon>
        <taxon>Agaricomycotina</taxon>
        <taxon>Agaricomycetes</taxon>
        <taxon>Polyporales</taxon>
        <taxon>Phanerochaetaceae</taxon>
        <taxon>Phlebiopsis</taxon>
    </lineage>
</organism>
<dbReference type="SMART" id="SM00535">
    <property type="entry name" value="RIBOc"/>
    <property type="match status" value="1"/>
</dbReference>
<accession>A0A0C3PVW0</accession>
<evidence type="ECO:0000259" key="3">
    <source>
        <dbReference type="PROSITE" id="PS50137"/>
    </source>
</evidence>
<proteinExistence type="predicted"/>
<dbReference type="Pfam" id="PF14622">
    <property type="entry name" value="Ribonucleas_3_3"/>
    <property type="match status" value="1"/>
</dbReference>
<dbReference type="HOGENOM" id="CLU_056047_1_0_1"/>
<dbReference type="Pfam" id="PF00035">
    <property type="entry name" value="dsrm"/>
    <property type="match status" value="1"/>
</dbReference>
<dbReference type="GO" id="GO:0003723">
    <property type="term" value="F:RNA binding"/>
    <property type="evidence" value="ECO:0007669"/>
    <property type="project" value="UniProtKB-UniRule"/>
</dbReference>
<name>A0A0C3PVW0_PHLG1</name>
<evidence type="ECO:0000259" key="4">
    <source>
        <dbReference type="PROSITE" id="PS50142"/>
    </source>
</evidence>
<keyword evidence="6" id="KW-1185">Reference proteome</keyword>
<evidence type="ECO:0008006" key="7">
    <source>
        <dbReference type="Google" id="ProtNLM"/>
    </source>
</evidence>
<sequence length="289" mass="31739">MDISTPPPLPTLPKLTGEIILEVFTHRSLRFPGAPIDEDSEHGDNERLAVLGEKVLEAAVTDTLFRKRPMLKGSDIEKRRKELLSAKNIEQWIVGYKLRDKLRCSPDAVQTLQEPLEILLLFNSYVGAVYATQGMHVIVNWVGALVDPDYVPASQSDVDMDPLYNAKKFKLEQFSPALAATPEPMIPPPPPPLGPPPPLPLPPMMSNPLAPAQPNTAFLPLFNQTANQRRMFVEYPAQFSGPAHAGKWNVKCVVNGIEKGSGAGASKQLAKEEAARQAYFAMGWAPRSS</sequence>
<evidence type="ECO:0000256" key="2">
    <source>
        <dbReference type="PROSITE-ProRule" id="PRU00266"/>
    </source>
</evidence>
<dbReference type="InterPro" id="IPR000999">
    <property type="entry name" value="RNase_III_dom"/>
</dbReference>
<dbReference type="Proteomes" id="UP000053257">
    <property type="component" value="Unassembled WGS sequence"/>
</dbReference>